<dbReference type="Gene3D" id="3.30.40.10">
    <property type="entry name" value="Zinc/RING finger domain, C3HC4 (zinc finger)"/>
    <property type="match status" value="1"/>
</dbReference>
<dbReference type="InterPro" id="IPR001245">
    <property type="entry name" value="Ser-Thr/Tyr_kinase_cat_dom"/>
</dbReference>
<dbReference type="Pfam" id="PF07714">
    <property type="entry name" value="PK_Tyr_Ser-Thr"/>
    <property type="match status" value="1"/>
</dbReference>
<dbReference type="PANTHER" id="PTHR44329:SF214">
    <property type="entry name" value="PROTEIN KINASE DOMAIN-CONTAINING PROTEIN"/>
    <property type="match status" value="1"/>
</dbReference>
<dbReference type="SUPFAM" id="SSF57903">
    <property type="entry name" value="FYVE/PHD zinc finger"/>
    <property type="match status" value="1"/>
</dbReference>
<feature type="domain" description="Protein kinase" evidence="1">
    <location>
        <begin position="314"/>
        <end position="478"/>
    </location>
</feature>
<dbReference type="CDD" id="cd00065">
    <property type="entry name" value="FYVE_like_SF"/>
    <property type="match status" value="1"/>
</dbReference>
<dbReference type="InterPro" id="IPR013083">
    <property type="entry name" value="Znf_RING/FYVE/PHD"/>
</dbReference>
<name>A0A9W6XM14_9STRA</name>
<dbReference type="GO" id="GO:0004674">
    <property type="term" value="F:protein serine/threonine kinase activity"/>
    <property type="evidence" value="ECO:0007669"/>
    <property type="project" value="TreeGrafter"/>
</dbReference>
<organism evidence="2 3">
    <name type="scientific">Phytophthora fragariaefolia</name>
    <dbReference type="NCBI Taxonomy" id="1490495"/>
    <lineage>
        <taxon>Eukaryota</taxon>
        <taxon>Sar</taxon>
        <taxon>Stramenopiles</taxon>
        <taxon>Oomycota</taxon>
        <taxon>Peronosporomycetes</taxon>
        <taxon>Peronosporales</taxon>
        <taxon>Peronosporaceae</taxon>
        <taxon>Phytophthora</taxon>
    </lineage>
</organism>
<dbReference type="PROSITE" id="PS50011">
    <property type="entry name" value="PROTEIN_KINASE_DOM"/>
    <property type="match status" value="1"/>
</dbReference>
<dbReference type="InterPro" id="IPR051681">
    <property type="entry name" value="Ser/Thr_Kinases-Pseudokinases"/>
</dbReference>
<evidence type="ECO:0000313" key="3">
    <source>
        <dbReference type="Proteomes" id="UP001165121"/>
    </source>
</evidence>
<protein>
    <submittedName>
        <fullName evidence="2">Unnamed protein product</fullName>
    </submittedName>
</protein>
<sequence>MCIFEAASGLLPFSGNEPNSVDGNRVPKQPENLSDAAYELVLAMTNADPDKRPSLSQVAAKLKEFAGAEKSSGGCSSQVTNVPVKQRLIRCVECSKIVPSSEAYSSACLKCFVQTRKTSASDPKFRSRRKTSRRLHTVAAKKLDPIGEHTTQMTSPITRLARQESSAALVLRQRPKAPGDQSYFADDWARCKPRGGTGYYALELAKFKKHMLPAIFALQCRACSMNVISGLFQGVQRPRNCRVCGELFCRECLKSIPLTTPFESKESQSCCVECQNGLRDGTIATVKDVFAQRNDRIARFLPAIESRRFPLNKVVLQVLVSSGRYLEIYKGRYNGRAVAISMLPRTHYAGLGADAFLNNVVQAAKLDHPSIVRFVGVAWNSLDDLCAVSEFVSGGNLRLLLSRFKESHRRKGFDLEKVRIAFQVAQALAFMHSLHITHDDIRPDSVLLTERGNAKLTGFHRCPTPKYRKNVDQWLAES</sequence>
<dbReference type="Gene3D" id="1.10.510.10">
    <property type="entry name" value="Transferase(Phosphotransferase) domain 1"/>
    <property type="match status" value="2"/>
</dbReference>
<dbReference type="Gene3D" id="3.30.200.20">
    <property type="entry name" value="Phosphorylase Kinase, domain 1"/>
    <property type="match status" value="1"/>
</dbReference>
<gene>
    <name evidence="2" type="ORF">Pfra01_001310700</name>
</gene>
<reference evidence="2" key="1">
    <citation type="submission" date="2023-04" db="EMBL/GenBank/DDBJ databases">
        <title>Phytophthora fragariaefolia NBRC 109709.</title>
        <authorList>
            <person name="Ichikawa N."/>
            <person name="Sato H."/>
            <person name="Tonouchi N."/>
        </authorList>
    </citation>
    <scope>NUCLEOTIDE SEQUENCE</scope>
    <source>
        <strain evidence="2">NBRC 109709</strain>
    </source>
</reference>
<evidence type="ECO:0000313" key="2">
    <source>
        <dbReference type="EMBL" id="GMF41420.1"/>
    </source>
</evidence>
<dbReference type="PANTHER" id="PTHR44329">
    <property type="entry name" value="SERINE/THREONINE-PROTEIN KINASE TNNI3K-RELATED"/>
    <property type="match status" value="1"/>
</dbReference>
<dbReference type="GO" id="GO:0005524">
    <property type="term" value="F:ATP binding"/>
    <property type="evidence" value="ECO:0007669"/>
    <property type="project" value="InterPro"/>
</dbReference>
<dbReference type="EMBL" id="BSXT01001335">
    <property type="protein sequence ID" value="GMF41420.1"/>
    <property type="molecule type" value="Genomic_DNA"/>
</dbReference>
<keyword evidence="3" id="KW-1185">Reference proteome</keyword>
<dbReference type="InterPro" id="IPR011011">
    <property type="entry name" value="Znf_FYVE_PHD"/>
</dbReference>
<dbReference type="Proteomes" id="UP001165121">
    <property type="component" value="Unassembled WGS sequence"/>
</dbReference>
<dbReference type="InterPro" id="IPR011009">
    <property type="entry name" value="Kinase-like_dom_sf"/>
</dbReference>
<evidence type="ECO:0000259" key="1">
    <source>
        <dbReference type="PROSITE" id="PS50011"/>
    </source>
</evidence>
<proteinExistence type="predicted"/>
<dbReference type="SUPFAM" id="SSF56112">
    <property type="entry name" value="Protein kinase-like (PK-like)"/>
    <property type="match status" value="2"/>
</dbReference>
<dbReference type="InterPro" id="IPR000719">
    <property type="entry name" value="Prot_kinase_dom"/>
</dbReference>
<comment type="caution">
    <text evidence="2">The sequence shown here is derived from an EMBL/GenBank/DDBJ whole genome shotgun (WGS) entry which is preliminary data.</text>
</comment>
<dbReference type="OrthoDB" id="122279at2759"/>
<accession>A0A9W6XM14</accession>
<dbReference type="AlphaFoldDB" id="A0A9W6XM14"/>